<comment type="caution">
    <text evidence="2">The sequence shown here is derived from an EMBL/GenBank/DDBJ whole genome shotgun (WGS) entry which is preliminary data.</text>
</comment>
<dbReference type="Proteomes" id="UP000192284">
    <property type="component" value="Unassembled WGS sequence"/>
</dbReference>
<evidence type="ECO:0008006" key="4">
    <source>
        <dbReference type="Google" id="ProtNLM"/>
    </source>
</evidence>
<accession>A0A1W9ZF18</accession>
<evidence type="ECO:0000313" key="3">
    <source>
        <dbReference type="Proteomes" id="UP000192284"/>
    </source>
</evidence>
<sequence length="96" mass="10199">MNNWFNYEATLKILIFSLLAGAALPGLFAVGVRLQAAGAGDIATNGSAPHRNPVLTALAWLIYALVLAVIVIGVLYIARDFIAHHTGWAFLGAKPK</sequence>
<keyword evidence="1" id="KW-0812">Transmembrane</keyword>
<dbReference type="RefSeq" id="WP_083115680.1">
    <property type="nucleotide sequence ID" value="NZ_JACKTS010000037.1"/>
</dbReference>
<feature type="transmembrane region" description="Helical" evidence="1">
    <location>
        <begin position="53"/>
        <end position="78"/>
    </location>
</feature>
<reference evidence="2 3" key="1">
    <citation type="submission" date="2017-02" db="EMBL/GenBank/DDBJ databases">
        <title>The new phylogeny of genus Mycobacterium.</title>
        <authorList>
            <person name="Tortoli E."/>
            <person name="Trovato A."/>
            <person name="Cirillo D.M."/>
        </authorList>
    </citation>
    <scope>NUCLEOTIDE SEQUENCE [LARGE SCALE GENOMIC DNA]</scope>
    <source>
        <strain evidence="2 3">DSM 45057</strain>
    </source>
</reference>
<evidence type="ECO:0000313" key="2">
    <source>
        <dbReference type="EMBL" id="ORA13748.1"/>
    </source>
</evidence>
<keyword evidence="1" id="KW-1133">Transmembrane helix</keyword>
<dbReference type="AlphaFoldDB" id="A0A1W9ZF18"/>
<evidence type="ECO:0000256" key="1">
    <source>
        <dbReference type="SAM" id="Phobius"/>
    </source>
</evidence>
<keyword evidence="1" id="KW-0472">Membrane</keyword>
<keyword evidence="3" id="KW-1185">Reference proteome</keyword>
<proteinExistence type="predicted"/>
<protein>
    <recommendedName>
        <fullName evidence="4">Transmembrane protein</fullName>
    </recommendedName>
</protein>
<organism evidence="2 3">
    <name type="scientific">Mycobacterium angelicum</name>
    <dbReference type="NCBI Taxonomy" id="470074"/>
    <lineage>
        <taxon>Bacteria</taxon>
        <taxon>Bacillati</taxon>
        <taxon>Actinomycetota</taxon>
        <taxon>Actinomycetes</taxon>
        <taxon>Mycobacteriales</taxon>
        <taxon>Mycobacteriaceae</taxon>
        <taxon>Mycobacterium</taxon>
    </lineage>
</organism>
<dbReference type="EMBL" id="MVHE01000061">
    <property type="protein sequence ID" value="ORA13748.1"/>
    <property type="molecule type" value="Genomic_DNA"/>
</dbReference>
<name>A0A1W9ZF18_MYCAN</name>
<gene>
    <name evidence="2" type="ORF">BST12_23665</name>
</gene>